<protein>
    <submittedName>
        <fullName evidence="2">Class I SAM-dependent methyltransferase</fullName>
    </submittedName>
</protein>
<dbReference type="Pfam" id="PF08241">
    <property type="entry name" value="Methyltransf_11"/>
    <property type="match status" value="1"/>
</dbReference>
<dbReference type="PANTHER" id="PTHR43861:SF1">
    <property type="entry name" value="TRANS-ACONITATE 2-METHYLTRANSFERASE"/>
    <property type="match status" value="1"/>
</dbReference>
<comment type="caution">
    <text evidence="2">The sequence shown here is derived from an EMBL/GenBank/DDBJ whole genome shotgun (WGS) entry which is preliminary data.</text>
</comment>
<proteinExistence type="predicted"/>
<feature type="domain" description="Methyltransferase type 11" evidence="1">
    <location>
        <begin position="76"/>
        <end position="176"/>
    </location>
</feature>
<dbReference type="AlphaFoldDB" id="A0A4U8T9V2"/>
<accession>A0A4U8T9V2</accession>
<dbReference type="SUPFAM" id="SSF53335">
    <property type="entry name" value="S-adenosyl-L-methionine-dependent methyltransferases"/>
    <property type="match status" value="1"/>
</dbReference>
<dbReference type="InterPro" id="IPR013216">
    <property type="entry name" value="Methyltransf_11"/>
</dbReference>
<dbReference type="InterPro" id="IPR029063">
    <property type="entry name" value="SAM-dependent_MTases_sf"/>
</dbReference>
<reference evidence="2 3" key="1">
    <citation type="journal article" date="2014" name="Genome Announc.">
        <title>Draft genome sequences of eight enterohepatic helicobacter species isolated from both laboratory and wild rodents.</title>
        <authorList>
            <person name="Sheh A."/>
            <person name="Shen Z."/>
            <person name="Fox J.G."/>
        </authorList>
    </citation>
    <scope>NUCLEOTIDE SEQUENCE [LARGE SCALE GENOMIC DNA]</scope>
    <source>
        <strain evidence="2 3">MIT 09-6949</strain>
    </source>
</reference>
<dbReference type="Proteomes" id="UP000029733">
    <property type="component" value="Unassembled WGS sequence"/>
</dbReference>
<dbReference type="OrthoDB" id="5322383at2"/>
<keyword evidence="3" id="KW-1185">Reference proteome</keyword>
<name>A0A4U8T9V2_9HELI</name>
<organism evidence="2 3">
    <name type="scientific">Helicobacter jaachi</name>
    <dbReference type="NCBI Taxonomy" id="1677920"/>
    <lineage>
        <taxon>Bacteria</taxon>
        <taxon>Pseudomonadati</taxon>
        <taxon>Campylobacterota</taxon>
        <taxon>Epsilonproteobacteria</taxon>
        <taxon>Campylobacterales</taxon>
        <taxon>Helicobacteraceae</taxon>
        <taxon>Helicobacter</taxon>
    </lineage>
</organism>
<dbReference type="PANTHER" id="PTHR43861">
    <property type="entry name" value="TRANS-ACONITATE 2-METHYLTRANSFERASE-RELATED"/>
    <property type="match status" value="1"/>
</dbReference>
<evidence type="ECO:0000259" key="1">
    <source>
        <dbReference type="Pfam" id="PF08241"/>
    </source>
</evidence>
<dbReference type="GO" id="GO:0008757">
    <property type="term" value="F:S-adenosylmethionine-dependent methyltransferase activity"/>
    <property type="evidence" value="ECO:0007669"/>
    <property type="project" value="InterPro"/>
</dbReference>
<dbReference type="CDD" id="cd02440">
    <property type="entry name" value="AdoMet_MTases"/>
    <property type="match status" value="1"/>
</dbReference>
<gene>
    <name evidence="2" type="ORF">LS71_005275</name>
</gene>
<dbReference type="Gene3D" id="3.40.50.150">
    <property type="entry name" value="Vaccinia Virus protein VP39"/>
    <property type="match status" value="1"/>
</dbReference>
<keyword evidence="2" id="KW-0808">Transferase</keyword>
<evidence type="ECO:0000313" key="2">
    <source>
        <dbReference type="EMBL" id="TLD96620.1"/>
    </source>
</evidence>
<evidence type="ECO:0000313" key="3">
    <source>
        <dbReference type="Proteomes" id="UP000029733"/>
    </source>
</evidence>
<sequence length="261" mass="29077">MCAGGGVTSHSNSHATLADSKNPASNDCCGASDNSQATYAQKYAGGYGIRYPEGHVIRFYERILRYELKKLSGKMLDFGCGNGTHAQYFTDKGYEVYGVDIIESALTQASKAIGQRAKLITPNQSLQGLFVDSHNKPLCFDIIFANQSLYYLDSEHLRNCVQELYDMSSPGAICFFTMMSRKNGYAKHIARELENGLSEVVLSGRLQERSYIHFIDDVAGLQAAFAPFKPLYIGEYNIFELYEPYSSEGSSHHFIFIGKKE</sequence>
<dbReference type="EMBL" id="JRPR02000003">
    <property type="protein sequence ID" value="TLD96620.1"/>
    <property type="molecule type" value="Genomic_DNA"/>
</dbReference>
<dbReference type="GO" id="GO:0032259">
    <property type="term" value="P:methylation"/>
    <property type="evidence" value="ECO:0007669"/>
    <property type="project" value="UniProtKB-KW"/>
</dbReference>
<dbReference type="STRING" id="1677920.LS71_07340"/>
<keyword evidence="2" id="KW-0489">Methyltransferase</keyword>